<dbReference type="RefSeq" id="WP_317904032.1">
    <property type="nucleotide sequence ID" value="NZ_JAIRBC010000055.1"/>
</dbReference>
<sequence>MAFVQRTMGYLDVYNRTELYLVNDDSGKRTAKTLKENNKDCIDRSSLYRGFKDINEWIVSGGPKII</sequence>
<organism evidence="1 2">
    <name type="scientific">Cerina litoralis</name>
    <dbReference type="NCBI Taxonomy" id="2874477"/>
    <lineage>
        <taxon>Bacteria</taxon>
        <taxon>Pseudomonadati</taxon>
        <taxon>Bacteroidota</taxon>
        <taxon>Flavobacteriia</taxon>
        <taxon>Flavobacteriales</taxon>
        <taxon>Flavobacteriaceae</taxon>
        <taxon>Cerina</taxon>
    </lineage>
</organism>
<evidence type="ECO:0000313" key="1">
    <source>
        <dbReference type="EMBL" id="MCG2462897.1"/>
    </source>
</evidence>
<accession>A0AAE3EXJ6</accession>
<reference evidence="1" key="1">
    <citation type="submission" date="2023-02" db="EMBL/GenBank/DDBJ databases">
        <title>Genome of Flavobacteriaceae gen. nov. sp. strain F89.</title>
        <authorList>
            <person name="Wang Y."/>
        </authorList>
    </citation>
    <scope>NUCLEOTIDE SEQUENCE</scope>
    <source>
        <strain evidence="1">F89</strain>
    </source>
</reference>
<protein>
    <submittedName>
        <fullName evidence="1">Uncharacterized protein</fullName>
    </submittedName>
</protein>
<name>A0AAE3EXJ6_9FLAO</name>
<dbReference type="EMBL" id="JAIRBC010000055">
    <property type="protein sequence ID" value="MCG2462897.1"/>
    <property type="molecule type" value="Genomic_DNA"/>
</dbReference>
<dbReference type="Proteomes" id="UP001200642">
    <property type="component" value="Unassembled WGS sequence"/>
</dbReference>
<keyword evidence="2" id="KW-1185">Reference proteome</keyword>
<comment type="caution">
    <text evidence="1">The sequence shown here is derived from an EMBL/GenBank/DDBJ whole genome shotgun (WGS) entry which is preliminary data.</text>
</comment>
<gene>
    <name evidence="1" type="ORF">K8352_19195</name>
</gene>
<dbReference type="AlphaFoldDB" id="A0AAE3EXJ6"/>
<proteinExistence type="predicted"/>
<evidence type="ECO:0000313" key="2">
    <source>
        <dbReference type="Proteomes" id="UP001200642"/>
    </source>
</evidence>